<dbReference type="InterPro" id="IPR036412">
    <property type="entry name" value="HAD-like_sf"/>
</dbReference>
<dbReference type="AlphaFoldDB" id="A0A239U7I2"/>
<evidence type="ECO:0000313" key="1">
    <source>
        <dbReference type="EMBL" id="GEP83558.1"/>
    </source>
</evidence>
<dbReference type="PANTHER" id="PTHR10000:SF8">
    <property type="entry name" value="HAD SUPERFAMILY HYDROLASE-LIKE, TYPE 3"/>
    <property type="match status" value="1"/>
</dbReference>
<gene>
    <name evidence="1" type="ORF">SPI02_01430</name>
</gene>
<evidence type="ECO:0000313" key="2">
    <source>
        <dbReference type="Proteomes" id="UP000321736"/>
    </source>
</evidence>
<name>A0A239U7I2_9STAP</name>
<dbReference type="PANTHER" id="PTHR10000">
    <property type="entry name" value="PHOSPHOSERINE PHOSPHATASE"/>
    <property type="match status" value="1"/>
</dbReference>
<dbReference type="InterPro" id="IPR000150">
    <property type="entry name" value="Cof"/>
</dbReference>
<reference evidence="1 2" key="1">
    <citation type="submission" date="2019-07" db="EMBL/GenBank/DDBJ databases">
        <title>Whole genome shotgun sequence of Staphylococcus piscifermentans NBRC 109625.</title>
        <authorList>
            <person name="Hosoyama A."/>
            <person name="Uohara A."/>
            <person name="Ohji S."/>
            <person name="Ichikawa N."/>
        </authorList>
    </citation>
    <scope>NUCLEOTIDE SEQUENCE [LARGE SCALE GENOMIC DNA]</scope>
    <source>
        <strain evidence="1 2">NBRC 109625</strain>
    </source>
</reference>
<dbReference type="Pfam" id="PF08282">
    <property type="entry name" value="Hydrolase_3"/>
    <property type="match status" value="1"/>
</dbReference>
<accession>A0A239U7I2</accession>
<dbReference type="Gene3D" id="3.30.1240.10">
    <property type="match status" value="1"/>
</dbReference>
<dbReference type="GO" id="GO:0000287">
    <property type="term" value="F:magnesium ion binding"/>
    <property type="evidence" value="ECO:0007669"/>
    <property type="project" value="TreeGrafter"/>
</dbReference>
<keyword evidence="2" id="KW-1185">Reference proteome</keyword>
<dbReference type="GO" id="GO:0005829">
    <property type="term" value="C:cytosol"/>
    <property type="evidence" value="ECO:0007669"/>
    <property type="project" value="TreeGrafter"/>
</dbReference>
<dbReference type="RefSeq" id="WP_095105472.1">
    <property type="nucleotide sequence ID" value="NZ_BKAR01000001.1"/>
</dbReference>
<dbReference type="InterPro" id="IPR023214">
    <property type="entry name" value="HAD_sf"/>
</dbReference>
<dbReference type="OrthoDB" id="9790031at2"/>
<comment type="caution">
    <text evidence="1">The sequence shown here is derived from an EMBL/GenBank/DDBJ whole genome shotgun (WGS) entry which is preliminary data.</text>
</comment>
<dbReference type="PROSITE" id="PS01229">
    <property type="entry name" value="COF_2"/>
    <property type="match status" value="1"/>
</dbReference>
<dbReference type="InterPro" id="IPR006379">
    <property type="entry name" value="HAD-SF_hydro_IIB"/>
</dbReference>
<sequence>MTKYEMIVMDMDDTLLTSDNEVSPKTAQYLMNLQEQGYHVVLASGRPTEGMLPIAKSLKLNEHDSYVISYNGGRTTRVKDDELEDEQSVSKQDFDKIVDYCRENGLFILTYQDGHIIYEGEHEYMNIESELTGLPMKKVDDVKTFIQNPVPKAMGVDYVPHIEEIFQSLNGKFNDNVDVTTSKPYFLEFMAHGVSKGNALKALCRKVDVDISQTIAFGDSLNDYSMIEEAGYSVAMGNAKAELKEIADDVTLDHDSDGIVVALEKILK</sequence>
<dbReference type="SFLD" id="SFLDS00003">
    <property type="entry name" value="Haloacid_Dehalogenase"/>
    <property type="match status" value="1"/>
</dbReference>
<proteinExistence type="predicted"/>
<dbReference type="Gene3D" id="3.40.50.1000">
    <property type="entry name" value="HAD superfamily/HAD-like"/>
    <property type="match status" value="1"/>
</dbReference>
<dbReference type="CDD" id="cd07516">
    <property type="entry name" value="HAD_Pase"/>
    <property type="match status" value="1"/>
</dbReference>
<dbReference type="Proteomes" id="UP000321736">
    <property type="component" value="Unassembled WGS sequence"/>
</dbReference>
<dbReference type="NCBIfam" id="TIGR00099">
    <property type="entry name" value="Cof-subfamily"/>
    <property type="match status" value="1"/>
</dbReference>
<organism evidence="1 2">
    <name type="scientific">Staphylococcus piscifermentans</name>
    <dbReference type="NCBI Taxonomy" id="70258"/>
    <lineage>
        <taxon>Bacteria</taxon>
        <taxon>Bacillati</taxon>
        <taxon>Bacillota</taxon>
        <taxon>Bacilli</taxon>
        <taxon>Bacillales</taxon>
        <taxon>Staphylococcaceae</taxon>
        <taxon>Staphylococcus</taxon>
    </lineage>
</organism>
<dbReference type="GO" id="GO:0016791">
    <property type="term" value="F:phosphatase activity"/>
    <property type="evidence" value="ECO:0007669"/>
    <property type="project" value="TreeGrafter"/>
</dbReference>
<dbReference type="SUPFAM" id="SSF56784">
    <property type="entry name" value="HAD-like"/>
    <property type="match status" value="1"/>
</dbReference>
<dbReference type="EMBL" id="BKAR01000001">
    <property type="protein sequence ID" value="GEP83558.1"/>
    <property type="molecule type" value="Genomic_DNA"/>
</dbReference>
<dbReference type="NCBIfam" id="TIGR01484">
    <property type="entry name" value="HAD-SF-IIB"/>
    <property type="match status" value="1"/>
</dbReference>
<dbReference type="SFLD" id="SFLDG01140">
    <property type="entry name" value="C2.B:_Phosphomannomutase_and_P"/>
    <property type="match status" value="1"/>
</dbReference>
<protein>
    <submittedName>
        <fullName evidence="1">Haloacid dehalogenase</fullName>
    </submittedName>
</protein>